<evidence type="ECO:0000313" key="2">
    <source>
        <dbReference type="Proteomes" id="UP000236370"/>
    </source>
</evidence>
<dbReference type="SUPFAM" id="SSF48452">
    <property type="entry name" value="TPR-like"/>
    <property type="match status" value="1"/>
</dbReference>
<dbReference type="InterPro" id="IPR043195">
    <property type="entry name" value="TTC12"/>
</dbReference>
<feature type="non-terminal residue" evidence="1">
    <location>
        <position position="181"/>
    </location>
</feature>
<comment type="caution">
    <text evidence="1">The sequence shown here is derived from an EMBL/GenBank/DDBJ whole genome shotgun (WGS) entry which is preliminary data.</text>
</comment>
<dbReference type="Gene3D" id="1.25.40.10">
    <property type="entry name" value="Tetratricopeptide repeat domain"/>
    <property type="match status" value="1"/>
</dbReference>
<name>A0A2J8L036_PANTR</name>
<dbReference type="PANTHER" id="PTHR46540">
    <property type="entry name" value="TETRATRICOPEPTIDE REPEAT PROTEIN 12"/>
    <property type="match status" value="1"/>
</dbReference>
<gene>
    <name evidence="1" type="ORF">CK820_G0034351</name>
</gene>
<dbReference type="PANTHER" id="PTHR46540:SF1">
    <property type="entry name" value="TETRATRICOPEPTIDE REPEAT PROTEIN 12"/>
    <property type="match status" value="1"/>
</dbReference>
<proteinExistence type="predicted"/>
<sequence length="181" mass="20897">MDADREKDLQKFLKNVDEISNLIQEMNSDDPVVQQKAVLETEKRLLLMEEDQEEDECRTTLNKTMISPPQTAMKSAEEINSEAFLASVEKDAKERAKRRRENKVLADALKEKGNEAFAEGNYETAILRYSEGLEKLKDMKVLYTNRAQCDEKCTKAYFHMGKANLALKNYSVSRECYKKIL</sequence>
<organism evidence="1 2">
    <name type="scientific">Pan troglodytes</name>
    <name type="common">Chimpanzee</name>
    <dbReference type="NCBI Taxonomy" id="9598"/>
    <lineage>
        <taxon>Eukaryota</taxon>
        <taxon>Metazoa</taxon>
        <taxon>Chordata</taxon>
        <taxon>Craniata</taxon>
        <taxon>Vertebrata</taxon>
        <taxon>Euteleostomi</taxon>
        <taxon>Mammalia</taxon>
        <taxon>Eutheria</taxon>
        <taxon>Euarchontoglires</taxon>
        <taxon>Primates</taxon>
        <taxon>Haplorrhini</taxon>
        <taxon>Catarrhini</taxon>
        <taxon>Hominidae</taxon>
        <taxon>Pan</taxon>
    </lineage>
</organism>
<protein>
    <submittedName>
        <fullName evidence="1">TTC12 isoform 17</fullName>
    </submittedName>
</protein>
<dbReference type="AlphaFoldDB" id="A0A2J8L036"/>
<reference evidence="1 2" key="1">
    <citation type="submission" date="2017-12" db="EMBL/GenBank/DDBJ databases">
        <title>High-resolution comparative analysis of great ape genomes.</title>
        <authorList>
            <person name="Pollen A."/>
            <person name="Hastie A."/>
            <person name="Hormozdiari F."/>
            <person name="Dougherty M."/>
            <person name="Liu R."/>
            <person name="Chaisson M."/>
            <person name="Hoppe E."/>
            <person name="Hill C."/>
            <person name="Pang A."/>
            <person name="Hillier L."/>
            <person name="Baker C."/>
            <person name="Armstrong J."/>
            <person name="Shendure J."/>
            <person name="Paten B."/>
            <person name="Wilson R."/>
            <person name="Chao H."/>
            <person name="Schneider V."/>
            <person name="Ventura M."/>
            <person name="Kronenberg Z."/>
            <person name="Murali S."/>
            <person name="Gordon D."/>
            <person name="Cantsilieris S."/>
            <person name="Munson K."/>
            <person name="Nelson B."/>
            <person name="Raja A."/>
            <person name="Underwood J."/>
            <person name="Diekhans M."/>
            <person name="Fiddes I."/>
            <person name="Haussler D."/>
            <person name="Eichler E."/>
        </authorList>
    </citation>
    <scope>NUCLEOTIDE SEQUENCE [LARGE SCALE GENOMIC DNA]</scope>
    <source>
        <strain evidence="1">Yerkes chimp pedigree #C0471</strain>
    </source>
</reference>
<dbReference type="Proteomes" id="UP000236370">
    <property type="component" value="Unassembled WGS sequence"/>
</dbReference>
<dbReference type="InterPro" id="IPR011990">
    <property type="entry name" value="TPR-like_helical_dom_sf"/>
</dbReference>
<evidence type="ECO:0000313" key="1">
    <source>
        <dbReference type="EMBL" id="PNI40636.1"/>
    </source>
</evidence>
<dbReference type="EMBL" id="NBAG03000323">
    <property type="protein sequence ID" value="PNI40636.1"/>
    <property type="molecule type" value="Genomic_DNA"/>
</dbReference>
<accession>A0A2J8L036</accession>